<reference evidence="1 2" key="1">
    <citation type="submission" date="2020-11" db="EMBL/GenBank/DDBJ databases">
        <title>Indigenous Rhizobia Nodulating Common beans in Western Kenya.</title>
        <authorList>
            <person name="Wekesa C.S."/>
            <person name="Oelmueller R."/>
            <person name="Furch A.C."/>
        </authorList>
    </citation>
    <scope>NUCLEOTIDE SEQUENCE [LARGE SCALE GENOMIC DNA]</scope>
    <source>
        <strain evidence="2">BS3</strain>
    </source>
</reference>
<organism evidence="1 2">
    <name type="scientific">Rhizobium phaseoli</name>
    <dbReference type="NCBI Taxonomy" id="396"/>
    <lineage>
        <taxon>Bacteria</taxon>
        <taxon>Pseudomonadati</taxon>
        <taxon>Pseudomonadota</taxon>
        <taxon>Alphaproteobacteria</taxon>
        <taxon>Hyphomicrobiales</taxon>
        <taxon>Rhizobiaceae</taxon>
        <taxon>Rhizobium/Agrobacterium group</taxon>
        <taxon>Rhizobium</taxon>
    </lineage>
</organism>
<accession>A0A7X6J2E6</accession>
<sequence>MTEITGLGLPSPSSDDQPDCPRAFGRKLQTAGCDHWQAHQLGNDSRQPTEPQRFLEGFENVFLSDRFNIDDAIRVKADLSQCRGKEVGTGQAPNDLAFGSRRDTGNKKRRCGRIYRPCSTSGKLVHCSIGQPAARKVFVDLDHPKWQDGLRSRNRPFEMMDAISKIGDDWVRAAVRHSEPSSKQVFISFKSEYVRYLFLIAI</sequence>
<gene>
    <name evidence="1" type="ORF">HER27_000955</name>
</gene>
<evidence type="ECO:0000313" key="1">
    <source>
        <dbReference type="EMBL" id="QPK09184.1"/>
    </source>
</evidence>
<dbReference type="EMBL" id="CP064931">
    <property type="protein sequence ID" value="QPK09184.1"/>
    <property type="molecule type" value="Genomic_DNA"/>
</dbReference>
<proteinExistence type="predicted"/>
<evidence type="ECO:0000313" key="2">
    <source>
        <dbReference type="Proteomes" id="UP000540266"/>
    </source>
</evidence>
<dbReference type="AlphaFoldDB" id="A0A7X6J2E6"/>
<protein>
    <submittedName>
        <fullName evidence="1">Uncharacterized protein</fullName>
    </submittedName>
</protein>
<name>A0A7X6J2E6_9HYPH</name>
<dbReference type="Proteomes" id="UP000540266">
    <property type="component" value="Chromosome"/>
</dbReference>